<feature type="transmembrane region" description="Helical" evidence="1">
    <location>
        <begin position="47"/>
        <end position="64"/>
    </location>
</feature>
<comment type="caution">
    <text evidence="2">The sequence shown here is derived from an EMBL/GenBank/DDBJ whole genome shotgun (WGS) entry which is preliminary data.</text>
</comment>
<name>A0ABS3T6T7_9FLAO</name>
<feature type="transmembrane region" description="Helical" evidence="1">
    <location>
        <begin position="16"/>
        <end position="35"/>
    </location>
</feature>
<evidence type="ECO:0000256" key="1">
    <source>
        <dbReference type="SAM" id="Phobius"/>
    </source>
</evidence>
<keyword evidence="1" id="KW-1133">Transmembrane helix</keyword>
<reference evidence="2 3" key="1">
    <citation type="submission" date="2021-03" db="EMBL/GenBank/DDBJ databases">
        <title>Winogradskyella sp. nov., isolated from costal sediment.</title>
        <authorList>
            <person name="Gao C."/>
        </authorList>
    </citation>
    <scope>NUCLEOTIDE SEQUENCE [LARGE SCALE GENOMIC DNA]</scope>
    <source>
        <strain evidence="2 3">DF17</strain>
    </source>
</reference>
<dbReference type="RefSeq" id="WP_208154783.1">
    <property type="nucleotide sequence ID" value="NZ_JAGEVF010000009.1"/>
</dbReference>
<feature type="transmembrane region" description="Helical" evidence="1">
    <location>
        <begin position="76"/>
        <end position="97"/>
    </location>
</feature>
<sequence>MTKLDQKRKWTKTLQFFAAYLVAAWTFLQFVDWILNRYEISPNWVDFLLWFFIGIIPSLIIYLYNQERINSGIIKLWEKIIIPLNFVLLGVVLYFGFGNSDLGATTKEISYTNDEGGLETQVITKEEFRIGLPIFEFEQEVQDTSYTWLEDGIQELLYQDLLQDKHISPYESDSEGTVNKVAESRIFNEFYLDGTYKVVDSVYTIKPTLRNAKNGKVIKEQVFKGDNLLSLLDDITVFVKNNVGLLETQRDFYIDLNLSEFYSNSLEAIKYNLDGNYKKAQELDSTFSISYFENAFRFIRYSFGSESEKNVIDKAYRYSNKLPLQMQLQIRILRHIAYEEWDIAEKLLKLQLEIDPSNETYNRLLYAVYGETKQTEAFLKHAEERYEKNKSIDNGTYLLHASLVAGRYDDVIRAIRALELVQPNNPDLFSYKIRPQLLKGNIEAARKTQERVKLMHPEWENFSKIFDTIINYLSKTEISKIKNQQFVGKYRHQATEQTYEHWIENNRLVTYVSNQRLYAPIPAGDDALVIGGYINRSLTHIRFLKDSTGTIYGTKNTNYNFNDPASFYYWTYDESITTAERSLMDGKLEEAEVLYKKAIARHPKHYFLKLALQHIEYLNSITTEELKNQLNTITGTYGPRKFWVKDGKLMYQRGGNPKLHLLPISKERYIALPRYGTQYAFEQDESGRLASVVYAYNNELNRWDKLLEQENYLLKDEDY</sequence>
<evidence type="ECO:0008006" key="4">
    <source>
        <dbReference type="Google" id="ProtNLM"/>
    </source>
</evidence>
<gene>
    <name evidence="2" type="ORF">J4050_11770</name>
</gene>
<keyword evidence="1" id="KW-0812">Transmembrane</keyword>
<evidence type="ECO:0000313" key="2">
    <source>
        <dbReference type="EMBL" id="MBO3117430.1"/>
    </source>
</evidence>
<keyword evidence="3" id="KW-1185">Reference proteome</keyword>
<dbReference type="Proteomes" id="UP000676776">
    <property type="component" value="Unassembled WGS sequence"/>
</dbReference>
<protein>
    <recommendedName>
        <fullName evidence="4">Tetratricopeptide repeat protein</fullName>
    </recommendedName>
</protein>
<evidence type="ECO:0000313" key="3">
    <source>
        <dbReference type="Proteomes" id="UP000676776"/>
    </source>
</evidence>
<proteinExistence type="predicted"/>
<accession>A0ABS3T6T7</accession>
<keyword evidence="1" id="KW-0472">Membrane</keyword>
<organism evidence="2 3">
    <name type="scientific">Winogradskyella pelagia</name>
    <dbReference type="NCBI Taxonomy" id="2819984"/>
    <lineage>
        <taxon>Bacteria</taxon>
        <taxon>Pseudomonadati</taxon>
        <taxon>Bacteroidota</taxon>
        <taxon>Flavobacteriia</taxon>
        <taxon>Flavobacteriales</taxon>
        <taxon>Flavobacteriaceae</taxon>
        <taxon>Winogradskyella</taxon>
    </lineage>
</organism>
<dbReference type="EMBL" id="JAGEVF010000009">
    <property type="protein sequence ID" value="MBO3117430.1"/>
    <property type="molecule type" value="Genomic_DNA"/>
</dbReference>